<accession>A0AAU7CB67</accession>
<dbReference type="Gene3D" id="3.40.50.720">
    <property type="entry name" value="NAD(P)-binding Rossmann-like Domain"/>
    <property type="match status" value="1"/>
</dbReference>
<dbReference type="SUPFAM" id="SSF55347">
    <property type="entry name" value="Glyceraldehyde-3-phosphate dehydrogenase-like, C-terminal domain"/>
    <property type="match status" value="1"/>
</dbReference>
<organism evidence="3">
    <name type="scientific">Singulisphaera sp. Ch08</name>
    <dbReference type="NCBI Taxonomy" id="3120278"/>
    <lineage>
        <taxon>Bacteria</taxon>
        <taxon>Pseudomonadati</taxon>
        <taxon>Planctomycetota</taxon>
        <taxon>Planctomycetia</taxon>
        <taxon>Isosphaerales</taxon>
        <taxon>Isosphaeraceae</taxon>
        <taxon>Singulisphaera</taxon>
    </lineage>
</organism>
<evidence type="ECO:0000313" key="3">
    <source>
        <dbReference type="EMBL" id="XBH01966.1"/>
    </source>
</evidence>
<gene>
    <name evidence="3" type="ORF">V5E97_27010</name>
</gene>
<dbReference type="PROSITE" id="PS51318">
    <property type="entry name" value="TAT"/>
    <property type="match status" value="1"/>
</dbReference>
<evidence type="ECO:0000259" key="2">
    <source>
        <dbReference type="Pfam" id="PF19051"/>
    </source>
</evidence>
<dbReference type="PANTHER" id="PTHR43818:SF5">
    <property type="entry name" value="OXIDOREDUCTASE FAMILY PROTEIN"/>
    <property type="match status" value="1"/>
</dbReference>
<name>A0AAU7CB67_9BACT</name>
<dbReference type="InterPro" id="IPR000683">
    <property type="entry name" value="Gfo/Idh/MocA-like_OxRdtase_N"/>
</dbReference>
<dbReference type="InterPro" id="IPR050463">
    <property type="entry name" value="Gfo/Idh/MocA_oxidrdct_glycsds"/>
</dbReference>
<sequence>MSHLSRRQFLGRSVAAGIGASFAIGGTKSSGRVIGANDTIRIGVAGLNGRGSAHVDAFAGMKGVEITYLIDPDNTTFKKHLGTISKRGGSVPKTVADVRRALDDKELDAISIATPNHWHALMTIWGCEANKDVYVEKPASHNVHEGRIAVDAARKYDRIVQHGTQNRSNPAWAQVAEAVKSGKYGKLNVSRALCYKSRPSIGFKPDIATPDNIDFNLWTGPAPEHPFNRNLVHYNWHWFWDYGNGDIGNQGVHEMDKARWLIPGATLPKSVISVGGRLGYKDQGQTANSQIAVLDYGDSQIIFEVRGLPTEGYHGEMVGNFAHLDSGTLTVKKGVAVFIPKGSDKAEPLPKLKTPLGPVVDGEKGHFANFIAAIRSRKVEDLNADILEGHYSAALCHLANISYRLGKPTPFSSKAFSDNKDATEAFGRMEEHLKDNGVKLSETTYQVGPKLVVDAKSESFVDSPEGNKLLTRQYREPFVVPESIA</sequence>
<feature type="domain" description="Gfo/Idh/MocA-like oxidoreductase N-terminal" evidence="1">
    <location>
        <begin position="40"/>
        <end position="163"/>
    </location>
</feature>
<proteinExistence type="predicted"/>
<dbReference type="InterPro" id="IPR043906">
    <property type="entry name" value="Gfo/Idh/MocA_OxRdtase_bact_C"/>
</dbReference>
<dbReference type="PANTHER" id="PTHR43818">
    <property type="entry name" value="BCDNA.GH03377"/>
    <property type="match status" value="1"/>
</dbReference>
<dbReference type="Pfam" id="PF01408">
    <property type="entry name" value="GFO_IDH_MocA"/>
    <property type="match status" value="1"/>
</dbReference>
<evidence type="ECO:0000259" key="1">
    <source>
        <dbReference type="Pfam" id="PF01408"/>
    </source>
</evidence>
<dbReference type="InterPro" id="IPR006311">
    <property type="entry name" value="TAT_signal"/>
</dbReference>
<feature type="domain" description="Gfo/Idh/MocA-like oxidoreductase bacterial type C-terminal" evidence="2">
    <location>
        <begin position="208"/>
        <end position="420"/>
    </location>
</feature>
<protein>
    <submittedName>
        <fullName evidence="3">Gfo/Idh/MocA family oxidoreductase</fullName>
    </submittedName>
</protein>
<dbReference type="EMBL" id="CP155447">
    <property type="protein sequence ID" value="XBH01966.1"/>
    <property type="molecule type" value="Genomic_DNA"/>
</dbReference>
<dbReference type="Gene3D" id="3.30.360.10">
    <property type="entry name" value="Dihydrodipicolinate Reductase, domain 2"/>
    <property type="match status" value="1"/>
</dbReference>
<dbReference type="GO" id="GO:0000166">
    <property type="term" value="F:nucleotide binding"/>
    <property type="evidence" value="ECO:0007669"/>
    <property type="project" value="InterPro"/>
</dbReference>
<dbReference type="InterPro" id="IPR036291">
    <property type="entry name" value="NAD(P)-bd_dom_sf"/>
</dbReference>
<dbReference type="SUPFAM" id="SSF51735">
    <property type="entry name" value="NAD(P)-binding Rossmann-fold domains"/>
    <property type="match status" value="1"/>
</dbReference>
<dbReference type="AlphaFoldDB" id="A0AAU7CB67"/>
<dbReference type="RefSeq" id="WP_406694708.1">
    <property type="nucleotide sequence ID" value="NZ_CP155447.1"/>
</dbReference>
<reference evidence="3" key="1">
    <citation type="submission" date="2024-05" db="EMBL/GenBank/DDBJ databases">
        <title>Planctomycetes of the genus Singulisphaera possess chitinolytic capabilities.</title>
        <authorList>
            <person name="Ivanova A."/>
        </authorList>
    </citation>
    <scope>NUCLEOTIDE SEQUENCE</scope>
    <source>
        <strain evidence="3">Ch08T</strain>
    </source>
</reference>
<dbReference type="Pfam" id="PF19051">
    <property type="entry name" value="GFO_IDH_MocA_C2"/>
    <property type="match status" value="1"/>
</dbReference>